<organism evidence="5 6">
    <name type="scientific">Haloechinothrix salitolerans</name>
    <dbReference type="NCBI Taxonomy" id="926830"/>
    <lineage>
        <taxon>Bacteria</taxon>
        <taxon>Bacillati</taxon>
        <taxon>Actinomycetota</taxon>
        <taxon>Actinomycetes</taxon>
        <taxon>Pseudonocardiales</taxon>
        <taxon>Pseudonocardiaceae</taxon>
        <taxon>Haloechinothrix</taxon>
    </lineage>
</organism>
<dbReference type="PANTHER" id="PTHR43023">
    <property type="entry name" value="PROTEIN TRIGALACTOSYLDIACYLGLYCEROL 3, CHLOROPLASTIC"/>
    <property type="match status" value="1"/>
</dbReference>
<dbReference type="RefSeq" id="WP_345393525.1">
    <property type="nucleotide sequence ID" value="NZ_BAABLA010000019.1"/>
</dbReference>
<evidence type="ECO:0000256" key="2">
    <source>
        <dbReference type="ARBA" id="ARBA00022741"/>
    </source>
</evidence>
<dbReference type="InterPro" id="IPR003593">
    <property type="entry name" value="AAA+_ATPase"/>
</dbReference>
<keyword evidence="6" id="KW-1185">Reference proteome</keyword>
<dbReference type="Pfam" id="PF00005">
    <property type="entry name" value="ABC_tran"/>
    <property type="match status" value="1"/>
</dbReference>
<proteinExistence type="predicted"/>
<dbReference type="SUPFAM" id="SSF52540">
    <property type="entry name" value="P-loop containing nucleoside triphosphate hydrolases"/>
    <property type="match status" value="1"/>
</dbReference>
<name>A0ABW2C1T9_9PSEU</name>
<dbReference type="GO" id="GO:0005524">
    <property type="term" value="F:ATP binding"/>
    <property type="evidence" value="ECO:0007669"/>
    <property type="project" value="UniProtKB-KW"/>
</dbReference>
<dbReference type="SMART" id="SM00382">
    <property type="entry name" value="AAA"/>
    <property type="match status" value="1"/>
</dbReference>
<protein>
    <submittedName>
        <fullName evidence="5">ABC transporter ATP-binding protein</fullName>
    </submittedName>
</protein>
<feature type="domain" description="ABC transporter" evidence="4">
    <location>
        <begin position="17"/>
        <end position="253"/>
    </location>
</feature>
<evidence type="ECO:0000256" key="1">
    <source>
        <dbReference type="ARBA" id="ARBA00022448"/>
    </source>
</evidence>
<accession>A0ABW2C1T9</accession>
<dbReference type="PANTHER" id="PTHR43023:SF6">
    <property type="entry name" value="INTERMEMBRANE PHOSPHOLIPID TRANSPORT SYSTEM ATP-BINDING PROTEIN MLAF"/>
    <property type="match status" value="1"/>
</dbReference>
<evidence type="ECO:0000259" key="4">
    <source>
        <dbReference type="PROSITE" id="PS50893"/>
    </source>
</evidence>
<evidence type="ECO:0000256" key="3">
    <source>
        <dbReference type="ARBA" id="ARBA00022840"/>
    </source>
</evidence>
<evidence type="ECO:0000313" key="5">
    <source>
        <dbReference type="EMBL" id="MFC6869098.1"/>
    </source>
</evidence>
<dbReference type="EMBL" id="JBHSXX010000001">
    <property type="protein sequence ID" value="MFC6869098.1"/>
    <property type="molecule type" value="Genomic_DNA"/>
</dbReference>
<comment type="caution">
    <text evidence="5">The sequence shown here is derived from an EMBL/GenBank/DDBJ whole genome shotgun (WGS) entry which is preliminary data.</text>
</comment>
<reference evidence="6" key="1">
    <citation type="journal article" date="2019" name="Int. J. Syst. Evol. Microbiol.">
        <title>The Global Catalogue of Microorganisms (GCM) 10K type strain sequencing project: providing services to taxonomists for standard genome sequencing and annotation.</title>
        <authorList>
            <consortium name="The Broad Institute Genomics Platform"/>
            <consortium name="The Broad Institute Genome Sequencing Center for Infectious Disease"/>
            <person name="Wu L."/>
            <person name="Ma J."/>
        </authorList>
    </citation>
    <scope>NUCLEOTIDE SEQUENCE [LARGE SCALE GENOMIC DNA]</scope>
    <source>
        <strain evidence="6">KCTC 32255</strain>
    </source>
</reference>
<dbReference type="PROSITE" id="PS00211">
    <property type="entry name" value="ABC_TRANSPORTER_1"/>
    <property type="match status" value="1"/>
</dbReference>
<dbReference type="InterPro" id="IPR017871">
    <property type="entry name" value="ABC_transporter-like_CS"/>
</dbReference>
<gene>
    <name evidence="5" type="ORF">ACFQGD_18290</name>
</gene>
<dbReference type="InterPro" id="IPR027417">
    <property type="entry name" value="P-loop_NTPase"/>
</dbReference>
<dbReference type="PROSITE" id="PS50893">
    <property type="entry name" value="ABC_TRANSPORTER_2"/>
    <property type="match status" value="1"/>
</dbReference>
<dbReference type="InterPro" id="IPR003439">
    <property type="entry name" value="ABC_transporter-like_ATP-bd"/>
</dbReference>
<dbReference type="Gene3D" id="3.40.50.300">
    <property type="entry name" value="P-loop containing nucleotide triphosphate hydrolases"/>
    <property type="match status" value="1"/>
</dbReference>
<keyword evidence="3 5" id="KW-0067">ATP-binding</keyword>
<evidence type="ECO:0000313" key="6">
    <source>
        <dbReference type="Proteomes" id="UP001596337"/>
    </source>
</evidence>
<dbReference type="Proteomes" id="UP001596337">
    <property type="component" value="Unassembled WGS sequence"/>
</dbReference>
<keyword evidence="2" id="KW-0547">Nucleotide-binding</keyword>
<keyword evidence="1" id="KW-0813">Transport</keyword>
<sequence>MSGVLPTNGQRDRRHTIELFDLYKSFNGTPVLNGLSAGFADDAITTVLGPSGTGKSVLLKHVVGLLEPDEGEVRVFGQDIWKLKKDARYEIRKRFGVLFQDGALFGSMNLYDNVAFPLRKHTEKSEAEIREIVMDLLREVGLEQATDKEPNEISGGMRKRAGFARALVLQPDVVMFDEPDSGLDPVRTKLLCRLIRKVHEQHGGTYVVITHDIASAHFLSDYIGMLWKGKMVHYGPAATAFDSEDPFVRQFLAGEPDGPLGME</sequence>